<accession>A0A100VT20</accession>
<dbReference type="RefSeq" id="WP_062837622.1">
    <property type="nucleotide sequence ID" value="NZ_BCNV01000008.1"/>
</dbReference>
<dbReference type="Proteomes" id="UP000069697">
    <property type="component" value="Unassembled WGS sequence"/>
</dbReference>
<reference evidence="2 3" key="1">
    <citation type="journal article" date="2016" name="Genome Announc.">
        <title>Draft Genome Sequence of Paenibacillus amylolyticus Heshi-A3, Isolated from Fermented Rice Bran in a Japanese Fermented Seafood Dish.</title>
        <authorList>
            <person name="Akuzawa S."/>
            <person name="Nagaoka J."/>
            <person name="Kanekatsu M."/>
            <person name="Kubota E."/>
            <person name="Ohtake R."/>
            <person name="Suzuki T."/>
            <person name="Kanesaki Y."/>
        </authorList>
    </citation>
    <scope>NUCLEOTIDE SEQUENCE [LARGE SCALE GENOMIC DNA]</scope>
    <source>
        <strain evidence="2 3">Heshi-A3</strain>
    </source>
</reference>
<evidence type="ECO:0000313" key="3">
    <source>
        <dbReference type="Proteomes" id="UP000069697"/>
    </source>
</evidence>
<evidence type="ECO:0000256" key="1">
    <source>
        <dbReference type="SAM" id="SignalP"/>
    </source>
</evidence>
<organism evidence="2 3">
    <name type="scientific">Paenibacillus amylolyticus</name>
    <dbReference type="NCBI Taxonomy" id="1451"/>
    <lineage>
        <taxon>Bacteria</taxon>
        <taxon>Bacillati</taxon>
        <taxon>Bacillota</taxon>
        <taxon>Bacilli</taxon>
        <taxon>Bacillales</taxon>
        <taxon>Paenibacillaceae</taxon>
        <taxon>Paenibacillus</taxon>
    </lineage>
</organism>
<dbReference type="AlphaFoldDB" id="A0A100VT20"/>
<feature type="chain" id="PRO_5007089559" evidence="1">
    <location>
        <begin position="27"/>
        <end position="258"/>
    </location>
</feature>
<dbReference type="EMBL" id="BCNV01000008">
    <property type="protein sequence ID" value="GAS85256.1"/>
    <property type="molecule type" value="Genomic_DNA"/>
</dbReference>
<name>A0A100VT20_PAEAM</name>
<evidence type="ECO:0000313" key="2">
    <source>
        <dbReference type="EMBL" id="GAS85256.1"/>
    </source>
</evidence>
<protein>
    <submittedName>
        <fullName evidence="2">Uncharacterized protein</fullName>
    </submittedName>
</protein>
<feature type="signal peptide" evidence="1">
    <location>
        <begin position="1"/>
        <end position="26"/>
    </location>
</feature>
<sequence length="258" mass="28486">MKLLRLSKLLLVCCLCLLLIPTSAFASAENKTVKLDITLLKQGIPYEVIESWSPEFKKSLSKEDGSIEVVTHEKASAPEFNGEVGPLGNIKDDQFDYYITIVRTDNVNNRERFMVALTGKWKSMPFWRLSDAYGASFDKEIWRTVPGSGYYEDKVKYSGNSTFTTLGSGRNFSYTGENGVGFNADLKGGIIITEQVASAVFTIEHKKQGNQSGLSQIQSNYYHIKGTGSVGLSFGALEVSFSGSADNDSRGTLKNFNY</sequence>
<gene>
    <name evidence="2" type="ORF">PAHA3_5378</name>
</gene>
<proteinExistence type="predicted"/>
<keyword evidence="1" id="KW-0732">Signal</keyword>
<reference evidence="3" key="2">
    <citation type="submission" date="2016-01" db="EMBL/GenBank/DDBJ databases">
        <title>Draft Genome Sequence of Paenibacillus amylolyticus Heshi-A3 that Was Isolated from Fermented Rice Bran with Aging Salted Mackerel, Which Was Named Heshiko as Traditional Fermented Seafood in Japan.</title>
        <authorList>
            <person name="Akuzawa S."/>
            <person name="Nakagawa J."/>
            <person name="Kanekatsu T."/>
            <person name="Kubota E."/>
            <person name="Ohtake R."/>
            <person name="Suzuki T."/>
            <person name="Kanesaki Y."/>
        </authorList>
    </citation>
    <scope>NUCLEOTIDE SEQUENCE [LARGE SCALE GENOMIC DNA]</scope>
    <source>
        <strain evidence="3">Heshi-A3</strain>
    </source>
</reference>
<comment type="caution">
    <text evidence="2">The sequence shown here is derived from an EMBL/GenBank/DDBJ whole genome shotgun (WGS) entry which is preliminary data.</text>
</comment>